<dbReference type="AlphaFoldDB" id="A0A2T5V8N5"/>
<evidence type="ECO:0000256" key="2">
    <source>
        <dbReference type="ARBA" id="ARBA00010973"/>
    </source>
</evidence>
<dbReference type="CDD" id="cd10968">
    <property type="entry name" value="CE4_Mlr8448_like_5s"/>
    <property type="match status" value="1"/>
</dbReference>
<comment type="caution">
    <text evidence="7">The sequence shown here is derived from an EMBL/GenBank/DDBJ whole genome shotgun (WGS) entry which is preliminary data.</text>
</comment>
<dbReference type="InterPro" id="IPR051398">
    <property type="entry name" value="Polysacch_Deacetylase"/>
</dbReference>
<accession>A0A2T5V8N5</accession>
<gene>
    <name evidence="7" type="ORF">C8N35_10594</name>
</gene>
<dbReference type="PANTHER" id="PTHR34216">
    <property type="match status" value="1"/>
</dbReference>
<feature type="domain" description="NodB homology" evidence="6">
    <location>
        <begin position="95"/>
        <end position="353"/>
    </location>
</feature>
<proteinExistence type="inferred from homology"/>
<keyword evidence="4" id="KW-0732">Signal</keyword>
<evidence type="ECO:0000256" key="1">
    <source>
        <dbReference type="ARBA" id="ARBA00003236"/>
    </source>
</evidence>
<dbReference type="GO" id="GO:0005975">
    <property type="term" value="P:carbohydrate metabolic process"/>
    <property type="evidence" value="ECO:0007669"/>
    <property type="project" value="InterPro"/>
</dbReference>
<dbReference type="InterPro" id="IPR011330">
    <property type="entry name" value="Glyco_hydro/deAcase_b/a-brl"/>
</dbReference>
<dbReference type="Pfam" id="PF01522">
    <property type="entry name" value="Polysacc_deac_1"/>
    <property type="match status" value="1"/>
</dbReference>
<dbReference type="SUPFAM" id="SSF88713">
    <property type="entry name" value="Glycoside hydrolase/deacetylase"/>
    <property type="match status" value="1"/>
</dbReference>
<dbReference type="PANTHER" id="PTHR34216:SF7">
    <property type="entry name" value="POLY-BETA-1,6-N-ACETYL-D-GLUCOSAMINE N-DEACETYLASE"/>
    <property type="match status" value="1"/>
</dbReference>
<organism evidence="7 8">
    <name type="scientific">Breoghania corrubedonensis</name>
    <dbReference type="NCBI Taxonomy" id="665038"/>
    <lineage>
        <taxon>Bacteria</taxon>
        <taxon>Pseudomonadati</taxon>
        <taxon>Pseudomonadota</taxon>
        <taxon>Alphaproteobacteria</taxon>
        <taxon>Hyphomicrobiales</taxon>
        <taxon>Stappiaceae</taxon>
        <taxon>Breoghania</taxon>
    </lineage>
</organism>
<dbReference type="Proteomes" id="UP000244081">
    <property type="component" value="Unassembled WGS sequence"/>
</dbReference>
<dbReference type="InterPro" id="IPR002509">
    <property type="entry name" value="NODB_dom"/>
</dbReference>
<reference evidence="7 8" key="1">
    <citation type="submission" date="2018-04" db="EMBL/GenBank/DDBJ databases">
        <title>Genomic Encyclopedia of Archaeal and Bacterial Type Strains, Phase II (KMG-II): from individual species to whole genera.</title>
        <authorList>
            <person name="Goeker M."/>
        </authorList>
    </citation>
    <scope>NUCLEOTIDE SEQUENCE [LARGE SCALE GENOMIC DNA]</scope>
    <source>
        <strain evidence="7 8">DSM 23382</strain>
    </source>
</reference>
<protein>
    <recommendedName>
        <fullName evidence="3">Chitooligosaccharide deacetylase</fullName>
    </recommendedName>
    <alternativeName>
        <fullName evidence="5">Nodulation protein B</fullName>
    </alternativeName>
</protein>
<evidence type="ECO:0000256" key="4">
    <source>
        <dbReference type="ARBA" id="ARBA00022729"/>
    </source>
</evidence>
<dbReference type="PROSITE" id="PS51677">
    <property type="entry name" value="NODB"/>
    <property type="match status" value="1"/>
</dbReference>
<dbReference type="GO" id="GO:0016810">
    <property type="term" value="F:hydrolase activity, acting on carbon-nitrogen (but not peptide) bonds"/>
    <property type="evidence" value="ECO:0007669"/>
    <property type="project" value="InterPro"/>
</dbReference>
<sequence>MTNFWKTLGYRTVMDALHLTGAQRVLAPLTRGRGLVYMLHRVVGARDDEFQPNAFLEVTPEFLETVILDTRAAGIEFVSIAEAHRRLVAGEFANRFAVMTLDDGYQDNLDIALGVFRRHAVPFTVFASSGIADATCELWWLALERIIAENSQIRIDFEGMRETVPAGTTAQKNAAYERLCGWIGAGLDEHAQRRAIRALADWAGLDMAALCRSLAMDWDGLRRLAAEPLATIGAHTVGHHAVARMSEAEARDQIVRDMERHEAELGKRPEFFAYPYGGKLAAGPRDFALAAELGFKLAVTTRPGQIFPAHRTHLTALPRVSLNGLYQKRRYAELLRDGVPLALYNGFRRLDVA</sequence>
<evidence type="ECO:0000313" key="7">
    <source>
        <dbReference type="EMBL" id="PTW60094.1"/>
    </source>
</evidence>
<dbReference type="RefSeq" id="WP_146177411.1">
    <property type="nucleotide sequence ID" value="NZ_QAYG01000005.1"/>
</dbReference>
<evidence type="ECO:0000313" key="8">
    <source>
        <dbReference type="Proteomes" id="UP000244081"/>
    </source>
</evidence>
<dbReference type="Gene3D" id="3.20.20.370">
    <property type="entry name" value="Glycoside hydrolase/deacetylase"/>
    <property type="match status" value="1"/>
</dbReference>
<evidence type="ECO:0000259" key="6">
    <source>
        <dbReference type="PROSITE" id="PS51677"/>
    </source>
</evidence>
<evidence type="ECO:0000256" key="3">
    <source>
        <dbReference type="ARBA" id="ARBA00020071"/>
    </source>
</evidence>
<evidence type="ECO:0000256" key="5">
    <source>
        <dbReference type="ARBA" id="ARBA00032976"/>
    </source>
</evidence>
<comment type="function">
    <text evidence="1">Is involved in generating a small heat-stable compound (Nod), an acylated oligomer of N-acetylglucosamine, that stimulates mitosis in various plant protoplasts.</text>
</comment>
<comment type="similarity">
    <text evidence="2">Belongs to the polysaccharide deacetylase family.</text>
</comment>
<name>A0A2T5V8N5_9HYPH</name>
<dbReference type="OrthoDB" id="9782872at2"/>
<keyword evidence="8" id="KW-1185">Reference proteome</keyword>
<dbReference type="EMBL" id="QAYG01000005">
    <property type="protein sequence ID" value="PTW60094.1"/>
    <property type="molecule type" value="Genomic_DNA"/>
</dbReference>